<reference evidence="1 2" key="1">
    <citation type="journal article" date="2020" name="ISME J.">
        <title>Comparative genomics reveals insights into cyanobacterial evolution and habitat adaptation.</title>
        <authorList>
            <person name="Chen M.Y."/>
            <person name="Teng W.K."/>
            <person name="Zhao L."/>
            <person name="Hu C.X."/>
            <person name="Zhou Y.K."/>
            <person name="Han B.P."/>
            <person name="Song L.R."/>
            <person name="Shu W.S."/>
        </authorList>
    </citation>
    <scope>NUCLEOTIDE SEQUENCE [LARGE SCALE GENOMIC DNA]</scope>
    <source>
        <strain evidence="1 2">FACHB-362</strain>
    </source>
</reference>
<protein>
    <submittedName>
        <fullName evidence="1">Uncharacterized protein</fullName>
    </submittedName>
</protein>
<sequence length="160" mass="18290">MSQNDRASQDDYQLVEVVQLEITNPNIEVGSGYEWTGKGAEPQWDNSKSTKAYDHIERHHGPKLTPEQLRGRMASKNKNQGQWLNADDWVKAEQVIPKYPGRYIIDFKRPIGRVYHPNGTLTENVTRAFVQRNDDGTLNSAYPVPDSYILTSLNRSDKSE</sequence>
<dbReference type="RefSeq" id="WP_190907988.1">
    <property type="nucleotide sequence ID" value="NZ_JACJTQ010000032.1"/>
</dbReference>
<gene>
    <name evidence="1" type="ORF">H6G68_18685</name>
</gene>
<name>A0ABR8J6E4_9NOST</name>
<keyword evidence="2" id="KW-1185">Reference proteome</keyword>
<evidence type="ECO:0000313" key="1">
    <source>
        <dbReference type="EMBL" id="MBD2693760.1"/>
    </source>
</evidence>
<comment type="caution">
    <text evidence="1">The sequence shown here is derived from an EMBL/GenBank/DDBJ whole genome shotgun (WGS) entry which is preliminary data.</text>
</comment>
<accession>A0ABR8J6E4</accession>
<organism evidence="1 2">
    <name type="scientific">Anabaena catenula FACHB-362</name>
    <dbReference type="NCBI Taxonomy" id="2692877"/>
    <lineage>
        <taxon>Bacteria</taxon>
        <taxon>Bacillati</taxon>
        <taxon>Cyanobacteriota</taxon>
        <taxon>Cyanophyceae</taxon>
        <taxon>Nostocales</taxon>
        <taxon>Nostocaceae</taxon>
        <taxon>Anabaena</taxon>
    </lineage>
</organism>
<dbReference type="EMBL" id="JACJTQ010000032">
    <property type="protein sequence ID" value="MBD2693760.1"/>
    <property type="molecule type" value="Genomic_DNA"/>
</dbReference>
<evidence type="ECO:0000313" key="2">
    <source>
        <dbReference type="Proteomes" id="UP000660381"/>
    </source>
</evidence>
<dbReference type="Proteomes" id="UP000660381">
    <property type="component" value="Unassembled WGS sequence"/>
</dbReference>
<proteinExistence type="predicted"/>